<dbReference type="EMBL" id="WBZC01000008">
    <property type="protein sequence ID" value="KAB3537803.1"/>
    <property type="molecule type" value="Genomic_DNA"/>
</dbReference>
<gene>
    <name evidence="2" type="ORF">F8154_02150</name>
</gene>
<dbReference type="RefSeq" id="WP_151859947.1">
    <property type="nucleotide sequence ID" value="NZ_WBZC01000008.1"/>
</dbReference>
<proteinExistence type="predicted"/>
<evidence type="ECO:0000256" key="1">
    <source>
        <dbReference type="SAM" id="MobiDB-lite"/>
    </source>
</evidence>
<organism evidence="2 3">
    <name type="scientific">Alkaliphilus pronyensis</name>
    <dbReference type="NCBI Taxonomy" id="1482732"/>
    <lineage>
        <taxon>Bacteria</taxon>
        <taxon>Bacillati</taxon>
        <taxon>Bacillota</taxon>
        <taxon>Clostridia</taxon>
        <taxon>Peptostreptococcales</taxon>
        <taxon>Natronincolaceae</taxon>
        <taxon>Alkaliphilus</taxon>
    </lineage>
</organism>
<reference evidence="2 3" key="1">
    <citation type="submission" date="2019-10" db="EMBL/GenBank/DDBJ databases">
        <title>Alkaliphilus serpentinus sp. nov. and Alkaliphilus pronyensis sp. nov., two novel anaerobic alkaliphilic species isolated from the serpentinized-hosted hydrothermal field of the Prony Bay (New Caledonia).</title>
        <authorList>
            <person name="Postec A."/>
        </authorList>
    </citation>
    <scope>NUCLEOTIDE SEQUENCE [LARGE SCALE GENOMIC DNA]</scope>
    <source>
        <strain evidence="2 3">LacV</strain>
    </source>
</reference>
<evidence type="ECO:0000313" key="3">
    <source>
        <dbReference type="Proteomes" id="UP000432715"/>
    </source>
</evidence>
<feature type="compositionally biased region" description="Basic and acidic residues" evidence="1">
    <location>
        <begin position="180"/>
        <end position="210"/>
    </location>
</feature>
<name>A0A6I0FI96_9FIRM</name>
<accession>A0A6I0FI96</accession>
<keyword evidence="3" id="KW-1185">Reference proteome</keyword>
<sequence>MQRRYRRFFVILESEDTVFEKSNQGGLKGYSKVEISNDKGTMTLYCQNIKPALGKDMRYRWYLINAKGDKEPNIVDIGPMEIDSNGKGEVQWEFNAANVKASGESIDEFNLLVLLSETVGENKVLEAPLVGYIDKEKINWKPMVEEKLFGSFKKSDFKSKISEASSLQAKNPKENSVIGGEKESRNDKTKQSKNDSEKKLEKVDRSENKKYPSPKSQFSYSFEEDNIGTEKTPQTKEGRLTEGASSKKNQEDPFGEKSLLKSLQVYIESTLKMFPKVNPFEENLPGYQWWQIYYNYQTIYRSYMPFIAYIEGINHTPYFYPYQQPSEYHRQIYLYQHYIFGIAYDSDQNAKYYVYGIPGKRGREDQPYKGSTGFIYWHPCKTDTTKNPSGYWLLHIDVKTGKVITPLAKTEV</sequence>
<comment type="caution">
    <text evidence="2">The sequence shown here is derived from an EMBL/GenBank/DDBJ whole genome shotgun (WGS) entry which is preliminary data.</text>
</comment>
<dbReference type="AlphaFoldDB" id="A0A6I0FI96"/>
<dbReference type="OrthoDB" id="1705475at2"/>
<feature type="region of interest" description="Disordered" evidence="1">
    <location>
        <begin position="163"/>
        <end position="253"/>
    </location>
</feature>
<dbReference type="Proteomes" id="UP000432715">
    <property type="component" value="Unassembled WGS sequence"/>
</dbReference>
<evidence type="ECO:0000313" key="2">
    <source>
        <dbReference type="EMBL" id="KAB3537803.1"/>
    </source>
</evidence>
<protein>
    <submittedName>
        <fullName evidence="2">Uncharacterized protein</fullName>
    </submittedName>
</protein>